<protein>
    <submittedName>
        <fullName evidence="3">Metal-dependent hydrolase</fullName>
    </submittedName>
</protein>
<dbReference type="InterPro" id="IPR024775">
    <property type="entry name" value="DinB-like"/>
</dbReference>
<comment type="caution">
    <text evidence="3">The sequence shown here is derived from an EMBL/GenBank/DDBJ whole genome shotgun (WGS) entry which is preliminary data.</text>
</comment>
<dbReference type="InterPro" id="IPR034660">
    <property type="entry name" value="DinB/YfiT-like"/>
</dbReference>
<keyword evidence="3" id="KW-0378">Hydrolase</keyword>
<proteinExistence type="predicted"/>
<accession>A0A2M8Q0U9</accession>
<dbReference type="Pfam" id="PF12867">
    <property type="entry name" value="DinB_2"/>
    <property type="match status" value="1"/>
</dbReference>
<feature type="domain" description="DinB-like" evidence="1">
    <location>
        <begin position="14"/>
        <end position="149"/>
    </location>
</feature>
<accession>A0A2M8PAN4</accession>
<dbReference type="SUPFAM" id="SSF109854">
    <property type="entry name" value="DinB/YfiT-like putative metalloenzymes"/>
    <property type="match status" value="1"/>
</dbReference>
<dbReference type="EMBL" id="PGTL01000001">
    <property type="protein sequence ID" value="PJF43437.1"/>
    <property type="molecule type" value="Genomic_DNA"/>
</dbReference>
<evidence type="ECO:0000313" key="5">
    <source>
        <dbReference type="Proteomes" id="UP000229681"/>
    </source>
</evidence>
<organism evidence="3 4">
    <name type="scientific">Candidatus Thermofonsia Clade 1 bacterium</name>
    <dbReference type="NCBI Taxonomy" id="2364210"/>
    <lineage>
        <taxon>Bacteria</taxon>
        <taxon>Bacillati</taxon>
        <taxon>Chloroflexota</taxon>
        <taxon>Candidatus Thermofontia</taxon>
        <taxon>Candidatus Thermofonsia Clade 1</taxon>
    </lineage>
</organism>
<dbReference type="GO" id="GO:0016787">
    <property type="term" value="F:hydrolase activity"/>
    <property type="evidence" value="ECO:0007669"/>
    <property type="project" value="UniProtKB-KW"/>
</dbReference>
<dbReference type="Gene3D" id="1.20.120.450">
    <property type="entry name" value="dinb family like domain"/>
    <property type="match status" value="1"/>
</dbReference>
<dbReference type="EMBL" id="PGTM01000325">
    <property type="protein sequence ID" value="PJF34614.1"/>
    <property type="molecule type" value="Genomic_DNA"/>
</dbReference>
<evidence type="ECO:0000313" key="4">
    <source>
        <dbReference type="Proteomes" id="UP000228947"/>
    </source>
</evidence>
<name>A0A2M8Q0U9_9CHLR</name>
<reference evidence="4 5" key="1">
    <citation type="submission" date="2017-11" db="EMBL/GenBank/DDBJ databases">
        <title>Evolution of Phototrophy in the Chloroflexi Phylum Driven by Horizontal Gene Transfer.</title>
        <authorList>
            <person name="Ward L.M."/>
            <person name="Hemp J."/>
            <person name="Shih P.M."/>
            <person name="Mcglynn S.E."/>
            <person name="Fischer W."/>
        </authorList>
    </citation>
    <scope>NUCLEOTIDE SEQUENCE [LARGE SCALE GENOMIC DNA]</scope>
    <source>
        <strain evidence="3">CP1_1M</strain>
        <strain evidence="2">JP3_13</strain>
    </source>
</reference>
<evidence type="ECO:0000259" key="1">
    <source>
        <dbReference type="Pfam" id="PF12867"/>
    </source>
</evidence>
<dbReference type="AlphaFoldDB" id="A0A2M8Q0U9"/>
<evidence type="ECO:0000313" key="2">
    <source>
        <dbReference type="EMBL" id="PJF34614.1"/>
    </source>
</evidence>
<evidence type="ECO:0000313" key="3">
    <source>
        <dbReference type="EMBL" id="PJF43437.1"/>
    </source>
</evidence>
<gene>
    <name evidence="2" type="ORF">CUN49_14775</name>
    <name evidence="3" type="ORF">CUN50_00510</name>
</gene>
<dbReference type="Proteomes" id="UP000229681">
    <property type="component" value="Unassembled WGS sequence"/>
</dbReference>
<sequence length="164" mass="18338">MHNAQERAALIAKLRALPARLEALLAPLSEAQLSAVPDGAWSAKQNVHHLADAHMNAFIRVKLALLEDCPTLKPYNQDDWARTPEAAELPVESSLAILRGLHARWAHLFESLSEAEFAREAFHPENGFMRVLDFLDYYAAHGEAHLRQIHQALEATGTPVTWSY</sequence>
<dbReference type="Proteomes" id="UP000228947">
    <property type="component" value="Unassembled WGS sequence"/>
</dbReference>